<feature type="domain" description="Ketoreductase" evidence="4">
    <location>
        <begin position="6"/>
        <end position="177"/>
    </location>
</feature>
<dbReference type="PANTHER" id="PTHR44196">
    <property type="entry name" value="DEHYDROGENASE/REDUCTASE SDR FAMILY MEMBER 7B"/>
    <property type="match status" value="1"/>
</dbReference>
<dbReference type="Proteomes" id="UP000559182">
    <property type="component" value="Unassembled WGS sequence"/>
</dbReference>
<gene>
    <name evidence="5" type="ORF">FHU39_003720</name>
</gene>
<evidence type="ECO:0000259" key="4">
    <source>
        <dbReference type="SMART" id="SM00822"/>
    </source>
</evidence>
<dbReference type="InterPro" id="IPR002347">
    <property type="entry name" value="SDR_fam"/>
</dbReference>
<dbReference type="SUPFAM" id="SSF51735">
    <property type="entry name" value="NAD(P)-binding Rossmann-fold domains"/>
    <property type="match status" value="1"/>
</dbReference>
<dbReference type="SMART" id="SM00822">
    <property type="entry name" value="PKS_KR"/>
    <property type="match status" value="1"/>
</dbReference>
<reference evidence="5 6" key="1">
    <citation type="submission" date="2020-08" db="EMBL/GenBank/DDBJ databases">
        <title>Sequencing the genomes of 1000 actinobacteria strains.</title>
        <authorList>
            <person name="Klenk H.-P."/>
        </authorList>
    </citation>
    <scope>NUCLEOTIDE SEQUENCE [LARGE SCALE GENOMIC DNA]</scope>
    <source>
        <strain evidence="5 6">DSM 105369</strain>
    </source>
</reference>
<dbReference type="Pfam" id="PF00106">
    <property type="entry name" value="adh_short"/>
    <property type="match status" value="1"/>
</dbReference>
<keyword evidence="6" id="KW-1185">Reference proteome</keyword>
<dbReference type="AlphaFoldDB" id="A0A839NA51"/>
<proteinExistence type="inferred from homology"/>
<keyword evidence="2" id="KW-0560">Oxidoreductase</keyword>
<name>A0A839NA51_9MICO</name>
<organism evidence="5 6">
    <name type="scientific">Flexivirga oryzae</name>
    <dbReference type="NCBI Taxonomy" id="1794944"/>
    <lineage>
        <taxon>Bacteria</taxon>
        <taxon>Bacillati</taxon>
        <taxon>Actinomycetota</taxon>
        <taxon>Actinomycetes</taxon>
        <taxon>Micrococcales</taxon>
        <taxon>Dermacoccaceae</taxon>
        <taxon>Flexivirga</taxon>
    </lineage>
</organism>
<evidence type="ECO:0000313" key="5">
    <source>
        <dbReference type="EMBL" id="MBB2893689.1"/>
    </source>
</evidence>
<dbReference type="GO" id="GO:0016020">
    <property type="term" value="C:membrane"/>
    <property type="evidence" value="ECO:0007669"/>
    <property type="project" value="TreeGrafter"/>
</dbReference>
<protein>
    <submittedName>
        <fullName evidence="5">Short-subunit dehydrogenase</fullName>
    </submittedName>
</protein>
<dbReference type="InterPro" id="IPR020904">
    <property type="entry name" value="Sc_DH/Rdtase_CS"/>
</dbReference>
<dbReference type="PRINTS" id="PR00080">
    <property type="entry name" value="SDRFAMILY"/>
</dbReference>
<dbReference type="PRINTS" id="PR00081">
    <property type="entry name" value="GDHRDH"/>
</dbReference>
<dbReference type="PANTHER" id="PTHR44196:SF1">
    <property type="entry name" value="DEHYDROGENASE_REDUCTASE SDR FAMILY MEMBER 7B"/>
    <property type="match status" value="1"/>
</dbReference>
<dbReference type="GO" id="GO:0016491">
    <property type="term" value="F:oxidoreductase activity"/>
    <property type="evidence" value="ECO:0007669"/>
    <property type="project" value="UniProtKB-KW"/>
</dbReference>
<sequence length="260" mass="27531">MRLHGSFALVTGSSGGLGAAVARELIRHGVRVVVHGRDATRTAAVAAELGTAHVLGDLADPAQVQRVADEATTAHGRLDLVVHNAGIGWQGGFDTMPPERIPEIVATDLTAPVLLSRAVLPRLLERGRGHLCFVTSIAGRTGVAGEAVYAATKAGLDAFADSLRLEATGSGVEISTFVPAVVDTDFFTHRGTPYERRSPKPRDPERVARQLVSLIASGGSERWSDPALRVAPVVRAAWPAAYNRLARRWGEETRLSGGDD</sequence>
<dbReference type="InterPro" id="IPR057326">
    <property type="entry name" value="KR_dom"/>
</dbReference>
<comment type="caution">
    <text evidence="5">The sequence shown here is derived from an EMBL/GenBank/DDBJ whole genome shotgun (WGS) entry which is preliminary data.</text>
</comment>
<dbReference type="Gene3D" id="3.40.50.720">
    <property type="entry name" value="NAD(P)-binding Rossmann-like Domain"/>
    <property type="match status" value="1"/>
</dbReference>
<dbReference type="CDD" id="cd05233">
    <property type="entry name" value="SDR_c"/>
    <property type="match status" value="1"/>
</dbReference>
<comment type="similarity">
    <text evidence="1 3">Belongs to the short-chain dehydrogenases/reductases (SDR) family.</text>
</comment>
<evidence type="ECO:0000313" key="6">
    <source>
        <dbReference type="Proteomes" id="UP000559182"/>
    </source>
</evidence>
<dbReference type="InterPro" id="IPR036291">
    <property type="entry name" value="NAD(P)-bd_dom_sf"/>
</dbReference>
<evidence type="ECO:0000256" key="3">
    <source>
        <dbReference type="RuleBase" id="RU000363"/>
    </source>
</evidence>
<evidence type="ECO:0000256" key="1">
    <source>
        <dbReference type="ARBA" id="ARBA00006484"/>
    </source>
</evidence>
<accession>A0A839NA51</accession>
<evidence type="ECO:0000256" key="2">
    <source>
        <dbReference type="ARBA" id="ARBA00023002"/>
    </source>
</evidence>
<dbReference type="PROSITE" id="PS00061">
    <property type="entry name" value="ADH_SHORT"/>
    <property type="match status" value="1"/>
</dbReference>
<dbReference type="RefSeq" id="WP_183322138.1">
    <property type="nucleotide sequence ID" value="NZ_JACHVQ010000003.1"/>
</dbReference>
<dbReference type="EMBL" id="JACHVQ010000003">
    <property type="protein sequence ID" value="MBB2893689.1"/>
    <property type="molecule type" value="Genomic_DNA"/>
</dbReference>